<evidence type="ECO:0000256" key="1">
    <source>
        <dbReference type="SAM" id="MobiDB-lite"/>
    </source>
</evidence>
<feature type="compositionally biased region" description="Basic and acidic residues" evidence="1">
    <location>
        <begin position="14"/>
        <end position="27"/>
    </location>
</feature>
<evidence type="ECO:0000313" key="3">
    <source>
        <dbReference type="Proteomes" id="UP000008178"/>
    </source>
</evidence>
<accession>G2T4D7</accession>
<dbReference type="STRING" id="585394.RHOM_13170"/>
<name>G2T4D7_ROSHA</name>
<feature type="compositionally biased region" description="Polar residues" evidence="1">
    <location>
        <begin position="1"/>
        <end position="11"/>
    </location>
</feature>
<dbReference type="GeneID" id="93725141"/>
<sequence>MRSIFSGTHPAQTIDRRNVDNVDKENESGGNRIMETKGLAQKTAKTAKVQETCIRIM</sequence>
<evidence type="ECO:0000313" key="2">
    <source>
        <dbReference type="EMBL" id="AEN97742.1"/>
    </source>
</evidence>
<dbReference type="KEGG" id="rho:RHOM_13170"/>
<dbReference type="HOGENOM" id="CLU_2993903_0_0_9"/>
<reference evidence="2 3" key="1">
    <citation type="journal article" date="2015" name="Genome Announc.">
        <title>Complete genome sequence of the human gut symbiont Roseburia hominis.</title>
        <authorList>
            <person name="Travis A.J."/>
            <person name="Kelly D."/>
            <person name="Flint H.J."/>
            <person name="Aminov R.I."/>
        </authorList>
    </citation>
    <scope>NUCLEOTIDE SEQUENCE [LARGE SCALE GENOMIC DNA]</scope>
    <source>
        <strain evidence="3">DSM 16839 / JCM 17582 / NCIMB 14029 / A2-183</strain>
    </source>
</reference>
<dbReference type="AlphaFoldDB" id="G2T4D7"/>
<keyword evidence="3" id="KW-1185">Reference proteome</keyword>
<organism evidence="2 3">
    <name type="scientific">Roseburia hominis (strain DSM 16839 / JCM 17582 / NCIMB 14029 / A2-183)</name>
    <dbReference type="NCBI Taxonomy" id="585394"/>
    <lineage>
        <taxon>Bacteria</taxon>
        <taxon>Bacillati</taxon>
        <taxon>Bacillota</taxon>
        <taxon>Clostridia</taxon>
        <taxon>Lachnospirales</taxon>
        <taxon>Lachnospiraceae</taxon>
        <taxon>Roseburia</taxon>
    </lineage>
</organism>
<protein>
    <submittedName>
        <fullName evidence="2">Uncharacterized protein</fullName>
    </submittedName>
</protein>
<dbReference type="EMBL" id="CP003040">
    <property type="protein sequence ID" value="AEN97742.1"/>
    <property type="molecule type" value="Genomic_DNA"/>
</dbReference>
<proteinExistence type="predicted"/>
<dbReference type="Proteomes" id="UP000008178">
    <property type="component" value="Chromosome"/>
</dbReference>
<dbReference type="RefSeq" id="WP_014080748.1">
    <property type="nucleotide sequence ID" value="NC_015977.1"/>
</dbReference>
<feature type="region of interest" description="Disordered" evidence="1">
    <location>
        <begin position="1"/>
        <end position="39"/>
    </location>
</feature>
<gene>
    <name evidence="2" type="ordered locus">RHOM_13170</name>
</gene>